<dbReference type="OrthoDB" id="2339975at2"/>
<name>A0A1H3EJM2_9FIRM</name>
<dbReference type="EMBL" id="FNNG01000020">
    <property type="protein sequence ID" value="SDX78114.1"/>
    <property type="molecule type" value="Genomic_DNA"/>
</dbReference>
<organism evidence="2 3">
    <name type="scientific">Tepidimicrobium xylanilyticum</name>
    <dbReference type="NCBI Taxonomy" id="1123352"/>
    <lineage>
        <taxon>Bacteria</taxon>
        <taxon>Bacillati</taxon>
        <taxon>Bacillota</taxon>
        <taxon>Tissierellia</taxon>
        <taxon>Tissierellales</taxon>
        <taxon>Tepidimicrobiaceae</taxon>
        <taxon>Tepidimicrobium</taxon>
    </lineage>
</organism>
<dbReference type="Proteomes" id="UP000198828">
    <property type="component" value="Unassembled WGS sequence"/>
</dbReference>
<dbReference type="Pfam" id="PF24746">
    <property type="entry name" value="DUF7694"/>
    <property type="match status" value="1"/>
</dbReference>
<reference evidence="2 3" key="1">
    <citation type="submission" date="2016-10" db="EMBL/GenBank/DDBJ databases">
        <authorList>
            <person name="de Groot N.N."/>
        </authorList>
    </citation>
    <scope>NUCLEOTIDE SEQUENCE [LARGE SCALE GENOMIC DNA]</scope>
    <source>
        <strain evidence="2 3">DSM 23310</strain>
    </source>
</reference>
<dbReference type="AlphaFoldDB" id="A0A1H3EJM2"/>
<evidence type="ECO:0000313" key="3">
    <source>
        <dbReference type="Proteomes" id="UP000198828"/>
    </source>
</evidence>
<accession>A0A1H3EJM2</accession>
<evidence type="ECO:0000313" key="2">
    <source>
        <dbReference type="EMBL" id="SDX78114.1"/>
    </source>
</evidence>
<dbReference type="InterPro" id="IPR056111">
    <property type="entry name" value="DUF7694"/>
</dbReference>
<protein>
    <recommendedName>
        <fullName evidence="1">DUF7694 domain-containing protein</fullName>
    </recommendedName>
</protein>
<dbReference type="RefSeq" id="WP_093754920.1">
    <property type="nucleotide sequence ID" value="NZ_FNNG01000020.1"/>
</dbReference>
<gene>
    <name evidence="2" type="ORF">SAMN05660923_02916</name>
</gene>
<proteinExistence type="predicted"/>
<sequence>MRKIEEIRRNGRLQIIEEGMDGMMGYIHLPISKRPLTFVFSWSGEWEHVSVSHRNKIPTWDEMCMVKDIFFEDEEVVAQYHPRKSEYVNIHPYTLHLWRPINKEIPTPPIEFV</sequence>
<evidence type="ECO:0000259" key="1">
    <source>
        <dbReference type="Pfam" id="PF24746"/>
    </source>
</evidence>
<keyword evidence="3" id="KW-1185">Reference proteome</keyword>
<feature type="domain" description="DUF7694" evidence="1">
    <location>
        <begin position="39"/>
        <end position="101"/>
    </location>
</feature>